<dbReference type="Proteomes" id="UP000317430">
    <property type="component" value="Unassembled WGS sequence"/>
</dbReference>
<dbReference type="OrthoDB" id="2991129at2"/>
<gene>
    <name evidence="1" type="ORF">FRX57_00230</name>
</gene>
<keyword evidence="2" id="KW-1185">Reference proteome</keyword>
<dbReference type="AlphaFoldDB" id="A0A5C5SF07"/>
<evidence type="ECO:0000313" key="1">
    <source>
        <dbReference type="EMBL" id="TWS98688.1"/>
    </source>
</evidence>
<name>A0A5C5SF07_9STRE</name>
<sequence length="226" mass="26267">MIDYLFISPLGWSKKVWNKLLKDKRFQEKSIDIIDFLNDSFDIISEDEINRRIKHRLSQLSKNGWVITSSYGTAALISCLKHHHLVVKQVLMIDGLDQMPSLEELKETFADLEDVTYQYLSDYYDEMLSDDEKNDTQLLEILTGNLIVHNGRYRPKLNTKNTLAYLSIYSNLDIAAELTTVLNQIEEICIFSSRPIGLAHRPISQEDHLLMLTEPQRVLEKIIDHD</sequence>
<accession>A0A5C5SF07</accession>
<evidence type="ECO:0000313" key="2">
    <source>
        <dbReference type="Proteomes" id="UP000317430"/>
    </source>
</evidence>
<dbReference type="RefSeq" id="WP_146565496.1">
    <property type="nucleotide sequence ID" value="NZ_VOHL01000001.1"/>
</dbReference>
<organism evidence="1 2">
    <name type="scientific">Streptococcus cuniculipharyngis</name>
    <dbReference type="NCBI Taxonomy" id="1562651"/>
    <lineage>
        <taxon>Bacteria</taxon>
        <taxon>Bacillati</taxon>
        <taxon>Bacillota</taxon>
        <taxon>Bacilli</taxon>
        <taxon>Lactobacillales</taxon>
        <taxon>Streptococcaceae</taxon>
        <taxon>Streptococcus</taxon>
    </lineage>
</organism>
<protein>
    <recommendedName>
        <fullName evidence="3">Alpha/beta hydrolase</fullName>
    </recommendedName>
</protein>
<reference evidence="1 2" key="1">
    <citation type="submission" date="2019-08" db="EMBL/GenBank/DDBJ databases">
        <authorList>
            <person name="Lei W."/>
        </authorList>
    </citation>
    <scope>NUCLEOTIDE SEQUENCE [LARGE SCALE GENOMIC DNA]</scope>
    <source>
        <strain evidence="1 2">CCUG 66496</strain>
    </source>
</reference>
<dbReference type="EMBL" id="VOHL01000001">
    <property type="protein sequence ID" value="TWS98688.1"/>
    <property type="molecule type" value="Genomic_DNA"/>
</dbReference>
<proteinExistence type="predicted"/>
<comment type="caution">
    <text evidence="1">The sequence shown here is derived from an EMBL/GenBank/DDBJ whole genome shotgun (WGS) entry which is preliminary data.</text>
</comment>
<evidence type="ECO:0008006" key="3">
    <source>
        <dbReference type="Google" id="ProtNLM"/>
    </source>
</evidence>